<feature type="compositionally biased region" description="Polar residues" evidence="1">
    <location>
        <begin position="60"/>
        <end position="77"/>
    </location>
</feature>
<evidence type="ECO:0000259" key="3">
    <source>
        <dbReference type="Pfam" id="PF14257"/>
    </source>
</evidence>
<feature type="compositionally biased region" description="Polar residues" evidence="1">
    <location>
        <begin position="373"/>
        <end position="386"/>
    </location>
</feature>
<evidence type="ECO:0000313" key="4">
    <source>
        <dbReference type="EMBL" id="MEK8129712.1"/>
    </source>
</evidence>
<accession>A0ABU9DLH8</accession>
<keyword evidence="2" id="KW-0812">Transmembrane</keyword>
<feature type="domain" description="DUF4349" evidence="3">
    <location>
        <begin position="112"/>
        <end position="327"/>
    </location>
</feature>
<reference evidence="4 5" key="1">
    <citation type="submission" date="2024-04" db="EMBL/GenBank/DDBJ databases">
        <title>draft genome sequnece of Paenibacillus filicis.</title>
        <authorList>
            <person name="Kim D.-U."/>
        </authorList>
    </citation>
    <scope>NUCLEOTIDE SEQUENCE [LARGE SCALE GENOMIC DNA]</scope>
    <source>
        <strain evidence="4 5">KACC14197</strain>
    </source>
</reference>
<keyword evidence="5" id="KW-1185">Reference proteome</keyword>
<feature type="region of interest" description="Disordered" evidence="1">
    <location>
        <begin position="58"/>
        <end position="106"/>
    </location>
</feature>
<evidence type="ECO:0000256" key="1">
    <source>
        <dbReference type="SAM" id="MobiDB-lite"/>
    </source>
</evidence>
<protein>
    <submittedName>
        <fullName evidence="4">DUF4349 domain-containing protein</fullName>
    </submittedName>
</protein>
<dbReference type="Proteomes" id="UP001469365">
    <property type="component" value="Unassembled WGS sequence"/>
</dbReference>
<keyword evidence="2" id="KW-1133">Transmembrane helix</keyword>
<dbReference type="InterPro" id="IPR025645">
    <property type="entry name" value="DUF4349"/>
</dbReference>
<name>A0ABU9DLH8_9BACL</name>
<gene>
    <name evidence="4" type="ORF">WMW72_17540</name>
</gene>
<dbReference type="Pfam" id="PF14257">
    <property type="entry name" value="DUF4349"/>
    <property type="match status" value="1"/>
</dbReference>
<sequence length="393" mass="43119">MQKHRSNPSDARPVGIGGFWWPGLLMGHKRSGKRGVKVALVGLATIMLVTGCGAADMDKSSSNTAANSKQESPQADNNRPAEASSEGKPSAKDAGPGFNGNGQTAAEDPFSRKIIYKANLNMQVESYKDTEALVQEAVRKAGGYVLQFSENTSAKEKYGSFVIKVPAAGFNSLLTEFSKINPTMRKSMEGQDVTEEYVDLTSRLKAKELMESRLTAFMEKATKTEELVSFSTELGKVQEEIERIKGRMRYLEQHVSFSTIELYIIQKMASAEVIGASDRGPLFKRAAQALDGSMAALGWLFQGIVVVAAGALPVLVVVVLVGLPIWWVRRKRKAGQAELRRQQVEANRLLEASRRQEEPAPKLADNEDRGQQGPLTTEPKTVQTTEQKPDRME</sequence>
<dbReference type="EMBL" id="JBBPCC010000011">
    <property type="protein sequence ID" value="MEK8129712.1"/>
    <property type="molecule type" value="Genomic_DNA"/>
</dbReference>
<feature type="region of interest" description="Disordered" evidence="1">
    <location>
        <begin position="348"/>
        <end position="393"/>
    </location>
</feature>
<feature type="compositionally biased region" description="Basic and acidic residues" evidence="1">
    <location>
        <begin position="351"/>
        <end position="370"/>
    </location>
</feature>
<organism evidence="4 5">
    <name type="scientific">Paenibacillus filicis</name>
    <dbReference type="NCBI Taxonomy" id="669464"/>
    <lineage>
        <taxon>Bacteria</taxon>
        <taxon>Bacillati</taxon>
        <taxon>Bacillota</taxon>
        <taxon>Bacilli</taxon>
        <taxon>Bacillales</taxon>
        <taxon>Paenibacillaceae</taxon>
        <taxon>Paenibacillus</taxon>
    </lineage>
</organism>
<dbReference type="RefSeq" id="WP_341416830.1">
    <property type="nucleotide sequence ID" value="NZ_JBBPCC010000011.1"/>
</dbReference>
<keyword evidence="2" id="KW-0472">Membrane</keyword>
<proteinExistence type="predicted"/>
<comment type="caution">
    <text evidence="4">The sequence shown here is derived from an EMBL/GenBank/DDBJ whole genome shotgun (WGS) entry which is preliminary data.</text>
</comment>
<evidence type="ECO:0000256" key="2">
    <source>
        <dbReference type="SAM" id="Phobius"/>
    </source>
</evidence>
<evidence type="ECO:0000313" key="5">
    <source>
        <dbReference type="Proteomes" id="UP001469365"/>
    </source>
</evidence>
<feature type="transmembrane region" description="Helical" evidence="2">
    <location>
        <begin position="299"/>
        <end position="323"/>
    </location>
</feature>